<evidence type="ECO:0000313" key="4">
    <source>
        <dbReference type="Proteomes" id="UP000052013"/>
    </source>
</evidence>
<proteinExistence type="predicted"/>
<feature type="active site" description="Nucleophile and sulfur donor" evidence="1">
    <location>
        <position position="178"/>
    </location>
</feature>
<dbReference type="NCBIfam" id="TIGR00268">
    <property type="entry name" value="ATP-dependent sacrificial sulfur transferase LarE"/>
    <property type="match status" value="1"/>
</dbReference>
<dbReference type="AlphaFoldDB" id="A0A0R1SIJ9"/>
<dbReference type="SUPFAM" id="SSF52402">
    <property type="entry name" value="Adenine nucleotide alpha hydrolases-like"/>
    <property type="match status" value="1"/>
</dbReference>
<dbReference type="GO" id="GO:0006163">
    <property type="term" value="P:purine nucleotide metabolic process"/>
    <property type="evidence" value="ECO:0007669"/>
    <property type="project" value="UniProtKB-ARBA"/>
</dbReference>
<dbReference type="InterPro" id="IPR005232">
    <property type="entry name" value="LarE"/>
</dbReference>
<gene>
    <name evidence="3" type="ORF">FC85_GL002316</name>
</gene>
<dbReference type="InterPro" id="IPR052188">
    <property type="entry name" value="Ni-pincer_cofactor_biosynth"/>
</dbReference>
<dbReference type="Proteomes" id="UP000052013">
    <property type="component" value="Unassembled WGS sequence"/>
</dbReference>
<evidence type="ECO:0000256" key="1">
    <source>
        <dbReference type="PIRSR" id="PIRSR006661-1"/>
    </source>
</evidence>
<feature type="domain" description="NAD/GMP synthase" evidence="2">
    <location>
        <begin position="15"/>
        <end position="87"/>
    </location>
</feature>
<dbReference type="STRING" id="1423739.FC85_GL002316"/>
<evidence type="ECO:0000259" key="2">
    <source>
        <dbReference type="Pfam" id="PF02540"/>
    </source>
</evidence>
<evidence type="ECO:0000313" key="3">
    <source>
        <dbReference type="EMBL" id="KRL69095.1"/>
    </source>
</evidence>
<dbReference type="EMBL" id="AZEY01000020">
    <property type="protein sequence ID" value="KRL69095.1"/>
    <property type="molecule type" value="Genomic_DNA"/>
</dbReference>
<dbReference type="PANTHER" id="PTHR43169:SF2">
    <property type="entry name" value="NAD_GMP SYNTHASE DOMAIN-CONTAINING PROTEIN"/>
    <property type="match status" value="1"/>
</dbReference>
<dbReference type="Gene3D" id="3.40.50.620">
    <property type="entry name" value="HUPs"/>
    <property type="match status" value="1"/>
</dbReference>
<dbReference type="GO" id="GO:0016783">
    <property type="term" value="F:sulfurtransferase activity"/>
    <property type="evidence" value="ECO:0007669"/>
    <property type="project" value="InterPro"/>
</dbReference>
<dbReference type="Pfam" id="PF02540">
    <property type="entry name" value="NAD_synthase"/>
    <property type="match status" value="1"/>
</dbReference>
<reference evidence="3 4" key="1">
    <citation type="journal article" date="2015" name="Genome Announc.">
        <title>Expanding the biotechnology potential of lactobacilli through comparative genomics of 213 strains and associated genera.</title>
        <authorList>
            <person name="Sun Z."/>
            <person name="Harris H.M."/>
            <person name="McCann A."/>
            <person name="Guo C."/>
            <person name="Argimon S."/>
            <person name="Zhang W."/>
            <person name="Yang X."/>
            <person name="Jeffery I.B."/>
            <person name="Cooney J.C."/>
            <person name="Kagawa T.F."/>
            <person name="Liu W."/>
            <person name="Song Y."/>
            <person name="Salvetti E."/>
            <person name="Wrobel A."/>
            <person name="Rasinkangas P."/>
            <person name="Parkhill J."/>
            <person name="Rea M.C."/>
            <person name="O'Sullivan O."/>
            <person name="Ritari J."/>
            <person name="Douillard F.P."/>
            <person name="Paul Ross R."/>
            <person name="Yang R."/>
            <person name="Briner A.E."/>
            <person name="Felis G.E."/>
            <person name="de Vos W.M."/>
            <person name="Barrangou R."/>
            <person name="Klaenhammer T.R."/>
            <person name="Caufield P.W."/>
            <person name="Cui Y."/>
            <person name="Zhang H."/>
            <person name="O'Toole P.W."/>
        </authorList>
    </citation>
    <scope>NUCLEOTIDE SEQUENCE [LARGE SCALE GENOMIC DNA]</scope>
    <source>
        <strain evidence="3 4">DSM 14421</strain>
    </source>
</reference>
<organism evidence="3 4">
    <name type="scientific">Lentilactobacillus diolivorans DSM 14421</name>
    <dbReference type="NCBI Taxonomy" id="1423739"/>
    <lineage>
        <taxon>Bacteria</taxon>
        <taxon>Bacillati</taxon>
        <taxon>Bacillota</taxon>
        <taxon>Bacilli</taxon>
        <taxon>Lactobacillales</taxon>
        <taxon>Lactobacillaceae</taxon>
        <taxon>Lentilactobacillus</taxon>
    </lineage>
</organism>
<comment type="caution">
    <text evidence="3">The sequence shown here is derived from an EMBL/GenBank/DDBJ whole genome shotgun (WGS) entry which is preliminary data.</text>
</comment>
<dbReference type="CDD" id="cd01990">
    <property type="entry name" value="LarE-like"/>
    <property type="match status" value="1"/>
</dbReference>
<dbReference type="PIRSF" id="PIRSF006661">
    <property type="entry name" value="PP-lp_UCP006661"/>
    <property type="match status" value="1"/>
</dbReference>
<name>A0A0R1SIJ9_9LACO</name>
<accession>A0A0R1SIJ9</accession>
<protein>
    <recommendedName>
        <fullName evidence="2">NAD/GMP synthase domain-containing protein</fullName>
    </recommendedName>
</protein>
<sequence>MVMTKIDSKHVQLENELRKMGKVVVAFSGGIDSTVVLDTAIKTLGKDNVLAVIANSILFSDDEFEKAIHLANQLGATIRTIEIDYLSEEHVAHNTPDSWYYAKKLFYNQLTQIKDQLGYRFVIDGMIMDDLNDYRPGLRARDEAGAKSPLEMAKFYKSDVRHLAQQSHLENWSKVPSCSVASRFPYGTTLTEALINRVMLSEKYLRNLGFSTVRVRNHGDVARIEVPQSDIEALINQREQINHQLKQYGYGFVAMDLGGFVSGHMNEQLSHEQLAKF</sequence>
<dbReference type="InterPro" id="IPR014729">
    <property type="entry name" value="Rossmann-like_a/b/a_fold"/>
</dbReference>
<dbReference type="PANTHER" id="PTHR43169">
    <property type="entry name" value="EXSB FAMILY PROTEIN"/>
    <property type="match status" value="1"/>
</dbReference>
<dbReference type="PATRIC" id="fig|1423739.3.peg.2408"/>
<dbReference type="InterPro" id="IPR022310">
    <property type="entry name" value="NAD/GMP_synthase"/>
</dbReference>